<comment type="caution">
    <text evidence="1">The sequence shown here is derived from an EMBL/GenBank/DDBJ whole genome shotgun (WGS) entry which is preliminary data.</text>
</comment>
<sequence length="72" mass="8560">MCTAALSIQHFLQPAVPRRLLRSFEREMDLQRRFFYLSSPLIFRLLQGHGSILELRMDVGMEEDRSYITEEN</sequence>
<dbReference type="AlphaFoldDB" id="A0AAV4Y1D8"/>
<protein>
    <submittedName>
        <fullName evidence="1">Uncharacterized protein</fullName>
    </submittedName>
</protein>
<evidence type="ECO:0000313" key="1">
    <source>
        <dbReference type="EMBL" id="GIZ00329.1"/>
    </source>
</evidence>
<organism evidence="1 2">
    <name type="scientific">Caerostris extrusa</name>
    <name type="common">Bark spider</name>
    <name type="synonym">Caerostris bankana</name>
    <dbReference type="NCBI Taxonomy" id="172846"/>
    <lineage>
        <taxon>Eukaryota</taxon>
        <taxon>Metazoa</taxon>
        <taxon>Ecdysozoa</taxon>
        <taxon>Arthropoda</taxon>
        <taxon>Chelicerata</taxon>
        <taxon>Arachnida</taxon>
        <taxon>Araneae</taxon>
        <taxon>Araneomorphae</taxon>
        <taxon>Entelegynae</taxon>
        <taxon>Araneoidea</taxon>
        <taxon>Araneidae</taxon>
        <taxon>Caerostris</taxon>
    </lineage>
</organism>
<reference evidence="1 2" key="1">
    <citation type="submission" date="2021-06" db="EMBL/GenBank/DDBJ databases">
        <title>Caerostris extrusa draft genome.</title>
        <authorList>
            <person name="Kono N."/>
            <person name="Arakawa K."/>
        </authorList>
    </citation>
    <scope>NUCLEOTIDE SEQUENCE [LARGE SCALE GENOMIC DNA]</scope>
</reference>
<accession>A0AAV4Y1D8</accession>
<dbReference type="Proteomes" id="UP001054945">
    <property type="component" value="Unassembled WGS sequence"/>
</dbReference>
<name>A0AAV4Y1D8_CAEEX</name>
<dbReference type="EMBL" id="BPLR01001146">
    <property type="protein sequence ID" value="GIZ00329.1"/>
    <property type="molecule type" value="Genomic_DNA"/>
</dbReference>
<gene>
    <name evidence="1" type="ORF">CEXT_595641</name>
</gene>
<evidence type="ECO:0000313" key="2">
    <source>
        <dbReference type="Proteomes" id="UP001054945"/>
    </source>
</evidence>
<keyword evidence="2" id="KW-1185">Reference proteome</keyword>
<proteinExistence type="predicted"/>